<evidence type="ECO:0000256" key="2">
    <source>
        <dbReference type="SAM" id="Coils"/>
    </source>
</evidence>
<dbReference type="Pfam" id="PF24883">
    <property type="entry name" value="NPHP3_N"/>
    <property type="match status" value="1"/>
</dbReference>
<dbReference type="AlphaFoldDB" id="A0AAJ0BYK4"/>
<evidence type="ECO:0008006" key="8">
    <source>
        <dbReference type="Google" id="ProtNLM"/>
    </source>
</evidence>
<keyword evidence="1" id="KW-0677">Repeat</keyword>
<organism evidence="6 7">
    <name type="scientific">Phialemonium atrogriseum</name>
    <dbReference type="NCBI Taxonomy" id="1093897"/>
    <lineage>
        <taxon>Eukaryota</taxon>
        <taxon>Fungi</taxon>
        <taxon>Dikarya</taxon>
        <taxon>Ascomycota</taxon>
        <taxon>Pezizomycotina</taxon>
        <taxon>Sordariomycetes</taxon>
        <taxon>Sordariomycetidae</taxon>
        <taxon>Cephalothecales</taxon>
        <taxon>Cephalothecaceae</taxon>
        <taxon>Phialemonium</taxon>
    </lineage>
</organism>
<protein>
    <recommendedName>
        <fullName evidence="8">NACHT domain-containing protein</fullName>
    </recommendedName>
</protein>
<keyword evidence="7" id="KW-1185">Reference proteome</keyword>
<feature type="region of interest" description="Disordered" evidence="3">
    <location>
        <begin position="1"/>
        <end position="22"/>
    </location>
</feature>
<dbReference type="SUPFAM" id="SSF52540">
    <property type="entry name" value="P-loop containing nucleoside triphosphate hydrolases"/>
    <property type="match status" value="1"/>
</dbReference>
<dbReference type="InterPro" id="IPR011990">
    <property type="entry name" value="TPR-like_helical_dom_sf"/>
</dbReference>
<evidence type="ECO:0000256" key="1">
    <source>
        <dbReference type="ARBA" id="ARBA00022737"/>
    </source>
</evidence>
<dbReference type="PANTHER" id="PTHR10039">
    <property type="entry name" value="AMELOGENIN"/>
    <property type="match status" value="1"/>
</dbReference>
<feature type="compositionally biased region" description="Basic and acidic residues" evidence="3">
    <location>
        <begin position="1"/>
        <end position="11"/>
    </location>
</feature>
<evidence type="ECO:0000313" key="7">
    <source>
        <dbReference type="Proteomes" id="UP001244011"/>
    </source>
</evidence>
<name>A0AAJ0BYK4_9PEZI</name>
<evidence type="ECO:0000259" key="5">
    <source>
        <dbReference type="Pfam" id="PF24883"/>
    </source>
</evidence>
<feature type="domain" description="DUF7708" evidence="4">
    <location>
        <begin position="105"/>
        <end position="243"/>
    </location>
</feature>
<gene>
    <name evidence="6" type="ORF">QBC33DRAFT_544415</name>
</gene>
<evidence type="ECO:0000313" key="6">
    <source>
        <dbReference type="EMBL" id="KAK1765484.1"/>
    </source>
</evidence>
<dbReference type="SUPFAM" id="SSF48452">
    <property type="entry name" value="TPR-like"/>
    <property type="match status" value="2"/>
</dbReference>
<evidence type="ECO:0000259" key="4">
    <source>
        <dbReference type="Pfam" id="PF24809"/>
    </source>
</evidence>
<dbReference type="GeneID" id="85311642"/>
<feature type="region of interest" description="Disordered" evidence="3">
    <location>
        <begin position="47"/>
        <end position="78"/>
    </location>
</feature>
<feature type="coiled-coil region" evidence="2">
    <location>
        <begin position="221"/>
        <end position="252"/>
    </location>
</feature>
<dbReference type="Proteomes" id="UP001244011">
    <property type="component" value="Unassembled WGS sequence"/>
</dbReference>
<evidence type="ECO:0000256" key="3">
    <source>
        <dbReference type="SAM" id="MobiDB-lite"/>
    </source>
</evidence>
<feature type="domain" description="Nephrocystin 3-like N-terminal" evidence="5">
    <location>
        <begin position="318"/>
        <end position="476"/>
    </location>
</feature>
<accession>A0AAJ0BYK4</accession>
<dbReference type="RefSeq" id="XP_060281697.1">
    <property type="nucleotide sequence ID" value="XM_060428455.1"/>
</dbReference>
<dbReference type="InterPro" id="IPR056884">
    <property type="entry name" value="NPHP3-like_N"/>
</dbReference>
<dbReference type="PANTHER" id="PTHR10039:SF14">
    <property type="entry name" value="NACHT DOMAIN-CONTAINING PROTEIN"/>
    <property type="match status" value="1"/>
</dbReference>
<sequence>MCRWTKERITMSDDDASTGMHAEPKSKWARTSATCWCWREAIKIHNDGNKDRPEKQIPVASREQQIPAGSREPSTSIAISSPQAVQEQVAELLKSYKNGKPAGKLSHLSRGLLRYCKVVDLFCEGEPVQVGVVWGFFRFLIQVAAQEADWVDTISESLESVLQFIQRGEIILDITRETPQPRLSEIRQRVARLFACTIYFLQKAKTHLEKSRLRRVKRAVFENLDEKFAKKLEKLKNEANELTVFMQQLIYEDFQIHRYQTSLWHKSLDSRLSEMMDFLDESFIRSLAVPGSRWRHPMELLEGSPAISGQGIDDPTPGTCQWVQKDAAYTDWLNNGHCILWLLGYPGTGKSVIMKYLATRAIESEKFAFFFSRIPDKQDRSPTTFLRSFLGAVSATDRELIKALTSAPPPSQLDWQRRQEKAWSIIHEALKIRGRFTVLIDGLDECRFIDDSDISDFMARITQLCAHPNVRVIVASQHQGRFHDHIHKSLQLQVNHDNVHNDIAIYTVDFINTNPILEKCRNEIMAELSRRQKITFLEAKMQWMSVKGARTSKRRQDRIKKFPEGLSEVFQKVVREANQQLDQESRQFRRQIFLLLYGARRPLTVYLVCTAVALDGETRTLDDGDRFDNPEHDIRDICQPFVSLSDSLVDFVHTSFKDFLTFHVEPCGSPDEELRMSYEDSDDYFVRKCLAFLLLDRYKSPSQIGSLLRQNVYPEFSVPVLLEPCDDDSDDFYDYAARNWFIHLTSILNPTTDVLDMANEFLNTFAFVHWAECIFKADDGFHLPFQVNAKLQQWWAELPPKSKDRLRIERYFEGQYTALSDQYNAEEKDKVLQWLCLYELASYYSLSSDFETAKPILETLVKGLTDLLGEENPLTLRAASKGAHLYFGEGRMRKARDVFQQIAEIQRRVLPHDNPDSYKSLQLAALASYYITEYEASEERQKIAYSGLAGVLGESSYDALCSSLYLGYAITGMAHDLQARERFDEIYKAYSDSRGRDNGLSMISLVARGQSERILGKLSKALESYTQAWEIRVPLWGLQAFTVIDTAIHLLVVYREIGTPDKAWEILDQLDRESVTTKYFPQYCQITHIRGLLLYDRGDVQEARKLLQKLVHDTPADKNNRWLLWVRLTLAVILREQKDEDAASMLFSKLVREVNPESKALSLDEPDPLRLLKIAEEGLKLVRQRRDGEARSLLKGQDCQWVREEDFWIPVGGPAADTGLMTGP</sequence>
<proteinExistence type="predicted"/>
<dbReference type="Gene3D" id="1.25.40.10">
    <property type="entry name" value="Tetratricopeptide repeat domain"/>
    <property type="match status" value="2"/>
</dbReference>
<dbReference type="InterPro" id="IPR056125">
    <property type="entry name" value="DUF7708"/>
</dbReference>
<dbReference type="Pfam" id="PF24809">
    <property type="entry name" value="DUF7708"/>
    <property type="match status" value="1"/>
</dbReference>
<dbReference type="InterPro" id="IPR027417">
    <property type="entry name" value="P-loop_NTPase"/>
</dbReference>
<dbReference type="EMBL" id="MU839015">
    <property type="protein sequence ID" value="KAK1765484.1"/>
    <property type="molecule type" value="Genomic_DNA"/>
</dbReference>
<reference evidence="6" key="1">
    <citation type="submission" date="2023-06" db="EMBL/GenBank/DDBJ databases">
        <title>Genome-scale phylogeny and comparative genomics of the fungal order Sordariales.</title>
        <authorList>
            <consortium name="Lawrence Berkeley National Laboratory"/>
            <person name="Hensen N."/>
            <person name="Bonometti L."/>
            <person name="Westerberg I."/>
            <person name="Brannstrom I.O."/>
            <person name="Guillou S."/>
            <person name="Cros-Aarteil S."/>
            <person name="Calhoun S."/>
            <person name="Haridas S."/>
            <person name="Kuo A."/>
            <person name="Mondo S."/>
            <person name="Pangilinan J."/>
            <person name="Riley R."/>
            <person name="Labutti K."/>
            <person name="Andreopoulos B."/>
            <person name="Lipzen A."/>
            <person name="Chen C."/>
            <person name="Yanf M."/>
            <person name="Daum C."/>
            <person name="Ng V."/>
            <person name="Clum A."/>
            <person name="Steindorff A."/>
            <person name="Ohm R."/>
            <person name="Martin F."/>
            <person name="Silar P."/>
            <person name="Natvig D."/>
            <person name="Lalanne C."/>
            <person name="Gautier V."/>
            <person name="Ament-Velasquez S.L."/>
            <person name="Kruys A."/>
            <person name="Hutchinson M.I."/>
            <person name="Powell A.J."/>
            <person name="Barry K."/>
            <person name="Miller A.N."/>
            <person name="Grigoriev I.V."/>
            <person name="Debuchy R."/>
            <person name="Gladieux P."/>
            <person name="Thoren M.H."/>
            <person name="Johannesson H."/>
        </authorList>
    </citation>
    <scope>NUCLEOTIDE SEQUENCE</scope>
    <source>
        <strain evidence="6">8032-3</strain>
    </source>
</reference>
<dbReference type="Gene3D" id="3.40.50.300">
    <property type="entry name" value="P-loop containing nucleotide triphosphate hydrolases"/>
    <property type="match status" value="1"/>
</dbReference>
<comment type="caution">
    <text evidence="6">The sequence shown here is derived from an EMBL/GenBank/DDBJ whole genome shotgun (WGS) entry which is preliminary data.</text>
</comment>
<keyword evidence="2" id="KW-0175">Coiled coil</keyword>